<evidence type="ECO:0000256" key="5">
    <source>
        <dbReference type="ARBA" id="ARBA00022771"/>
    </source>
</evidence>
<dbReference type="GO" id="GO:0005654">
    <property type="term" value="C:nucleoplasm"/>
    <property type="evidence" value="ECO:0007669"/>
    <property type="project" value="UniProtKB-SubCell"/>
</dbReference>
<evidence type="ECO:0000256" key="9">
    <source>
        <dbReference type="ARBA" id="ARBA00045870"/>
    </source>
</evidence>
<dbReference type="GO" id="GO:0071013">
    <property type="term" value="C:catalytic step 2 spliceosome"/>
    <property type="evidence" value="ECO:0007669"/>
    <property type="project" value="TreeGrafter"/>
</dbReference>
<dbReference type="GO" id="GO:0003723">
    <property type="term" value="F:RNA binding"/>
    <property type="evidence" value="ECO:0007669"/>
    <property type="project" value="TreeGrafter"/>
</dbReference>
<evidence type="ECO:0000256" key="2">
    <source>
        <dbReference type="ARBA" id="ARBA00007497"/>
    </source>
</evidence>
<keyword evidence="5 10" id="KW-0863">Zinc-finger</keyword>
<evidence type="ECO:0000313" key="14">
    <source>
        <dbReference type="Ensembl" id="ENSHBUP00000006424.1"/>
    </source>
</evidence>
<feature type="compositionally biased region" description="Acidic residues" evidence="12">
    <location>
        <begin position="508"/>
        <end position="521"/>
    </location>
</feature>
<dbReference type="GO" id="GO:0008270">
    <property type="term" value="F:zinc ion binding"/>
    <property type="evidence" value="ECO:0007669"/>
    <property type="project" value="UniProtKB-KW"/>
</dbReference>
<evidence type="ECO:0000259" key="13">
    <source>
        <dbReference type="PROSITE" id="PS50158"/>
    </source>
</evidence>
<proteinExistence type="inferred from homology"/>
<feature type="region of interest" description="Disordered" evidence="12">
    <location>
        <begin position="539"/>
        <end position="761"/>
    </location>
</feature>
<keyword evidence="7" id="KW-0539">Nucleus</keyword>
<reference evidence="14" key="2">
    <citation type="submission" date="2025-09" db="UniProtKB">
        <authorList>
            <consortium name="Ensembl"/>
        </authorList>
    </citation>
    <scope>IDENTIFICATION</scope>
</reference>
<evidence type="ECO:0000313" key="15">
    <source>
        <dbReference type="Proteomes" id="UP000264840"/>
    </source>
</evidence>
<dbReference type="Proteomes" id="UP000264840">
    <property type="component" value="Unplaced"/>
</dbReference>
<feature type="compositionally biased region" description="Low complexity" evidence="12">
    <location>
        <begin position="546"/>
        <end position="563"/>
    </location>
</feature>
<dbReference type="InterPro" id="IPR052115">
    <property type="entry name" value="NEXT_complex_subunit_ZCCHC8"/>
</dbReference>
<dbReference type="SMART" id="SM00581">
    <property type="entry name" value="PSP"/>
    <property type="match status" value="1"/>
</dbReference>
<feature type="compositionally biased region" description="Polar residues" evidence="12">
    <location>
        <begin position="711"/>
        <end position="720"/>
    </location>
</feature>
<feature type="domain" description="CCHC-type" evidence="13">
    <location>
        <begin position="219"/>
        <end position="234"/>
    </location>
</feature>
<dbReference type="Pfam" id="PF04046">
    <property type="entry name" value="PSP"/>
    <property type="match status" value="1"/>
</dbReference>
<keyword evidence="6" id="KW-0862">Zinc</keyword>
<feature type="compositionally biased region" description="Pro residues" evidence="12">
    <location>
        <begin position="453"/>
        <end position="490"/>
    </location>
</feature>
<evidence type="ECO:0000256" key="1">
    <source>
        <dbReference type="ARBA" id="ARBA00004642"/>
    </source>
</evidence>
<dbReference type="InterPro" id="IPR001878">
    <property type="entry name" value="Znf_CCHC"/>
</dbReference>
<organism evidence="14 15">
    <name type="scientific">Haplochromis burtoni</name>
    <name type="common">Burton's mouthbrooder</name>
    <name type="synonym">Chromis burtoni</name>
    <dbReference type="NCBI Taxonomy" id="8153"/>
    <lineage>
        <taxon>Eukaryota</taxon>
        <taxon>Metazoa</taxon>
        <taxon>Chordata</taxon>
        <taxon>Craniata</taxon>
        <taxon>Vertebrata</taxon>
        <taxon>Euteleostomi</taxon>
        <taxon>Actinopterygii</taxon>
        <taxon>Neopterygii</taxon>
        <taxon>Teleostei</taxon>
        <taxon>Neoteleostei</taxon>
        <taxon>Acanthomorphata</taxon>
        <taxon>Ovalentaria</taxon>
        <taxon>Cichlomorphae</taxon>
        <taxon>Cichliformes</taxon>
        <taxon>Cichlidae</taxon>
        <taxon>African cichlids</taxon>
        <taxon>Pseudocrenilabrinae</taxon>
        <taxon>Haplochromini</taxon>
        <taxon>Haplochromis</taxon>
    </lineage>
</organism>
<evidence type="ECO:0000256" key="12">
    <source>
        <dbReference type="SAM" id="MobiDB-lite"/>
    </source>
</evidence>
<dbReference type="GeneTree" id="ENSGT00390000011475"/>
<comment type="function">
    <text evidence="9">Scaffolding subunit of the trimeric nuclear exosome targeting (NEXT) complex that is involved in the surveillance and turnover of aberrant transcripts and non-coding RNAs. NEXT functions as an RNA exosome cofactor that directs a subset of non-coding short-lived RNAs for exosomal degradation. May be involved in pre-mRNA splicing. It is required for 3'-end maturation of telomerase RNA component (TERC), TERC 3'-end targeting to the nuclear RNA exosome, and for telomerase function.</text>
</comment>
<dbReference type="SUPFAM" id="SSF57756">
    <property type="entry name" value="Retrovirus zinc finger-like domains"/>
    <property type="match status" value="1"/>
</dbReference>
<keyword evidence="4" id="KW-0479">Metal-binding</keyword>
<dbReference type="PANTHER" id="PTHR13316">
    <property type="entry name" value="ZINC FINGER, CCHC DOMAIN CONTAINING 8"/>
    <property type="match status" value="1"/>
</dbReference>
<feature type="coiled-coil region" evidence="11">
    <location>
        <begin position="38"/>
        <end position="65"/>
    </location>
</feature>
<sequence>MAEVDFGDSELFQQLDEPAPLVTTHIRFTDDDEEQDERSELRSRLEECDDYIQRLTEENKILRRKMSLLTRPSGVTVEDVNTDGPLLQVLYTNNIISKTCRQEIEDCICSVILRHHKPDVEKRSSFNIKPQNSAFALDEDPQMMSSSSVRTTTEAFKVVGSVLYFTTFSVDKLGQPLVNENPQLTDGWDVPTYQQVFNQVIGTDGQEIEMKDKRPKSMCFNCGSSSHQLRECPKPKDMAAINERRKEFNQSNNQAMQSNQRYHADEVEERFAKYKPGVMSEELLTALGIDENTLPPLIYRMRQLGYPPGWLKEAEMENSGLSLYDGNASSDGTVTDNTNSQNLSYDVSKLVDFPGFNVAAPHKMKDEFLHYGSIPMQSSHMKQNYAAYLSSFFPTPGAASSKRRHEFDSSPQLRKRSKFSPDRTPDRSSDMDIESDPGTPHQIHSSDDFQFQPPLPPGSPCFSSPPPLPQGTPPATPTPPPLPKGTPPLTPTNGSPAVRGRDWVVVDETGEGTEDDLTLEELEEQQRLIWAALENADMASNSDCETPAAQTPVPSSPSVSTSAHADTETEDTDEGMDSIKPEEPSLSKENQPEVQEGLSLSPGPVKVKDDSPQSPEPAEIQESTPQSPEPVKTQDSIPQSPEPVKTQDSTPQSPEPAEIQESTPQSPEPVKTQDSTPQSPEPVKTQDSTPQSPEPVKTQDSIPQSPEPVKTQDSTPQSPESLLAEDGTFQSPEPVKAEVDNPQSPESDLPHPVSGDCTTPGHLEKITAVPHRSKFAAGIVPFEDTPEFTEVAEATGTYLRIRDLLKSSPRSLAKKK</sequence>
<dbReference type="Gene3D" id="4.10.60.10">
    <property type="entry name" value="Zinc finger, CCHC-type"/>
    <property type="match status" value="1"/>
</dbReference>
<dbReference type="STRING" id="8153.ENSHBUP00000006424"/>
<dbReference type="AlphaFoldDB" id="A0A3Q2V715"/>
<dbReference type="Ensembl" id="ENSHBUT00000005324.1">
    <property type="protein sequence ID" value="ENSHBUP00000006424.1"/>
    <property type="gene ID" value="ENSHBUG00000007834.1"/>
</dbReference>
<evidence type="ECO:0000256" key="7">
    <source>
        <dbReference type="ARBA" id="ARBA00023242"/>
    </source>
</evidence>
<evidence type="ECO:0000256" key="11">
    <source>
        <dbReference type="SAM" id="Coils"/>
    </source>
</evidence>
<protein>
    <recommendedName>
        <fullName evidence="3">Zinc finger CCHC domain-containing protein 8</fullName>
    </recommendedName>
    <alternativeName>
        <fullName evidence="8">TRAMP-like complex RNA-binding factor ZCCHC8</fullName>
    </alternativeName>
</protein>
<feature type="compositionally biased region" description="Basic and acidic residues" evidence="12">
    <location>
        <begin position="419"/>
        <end position="430"/>
    </location>
</feature>
<reference evidence="14" key="1">
    <citation type="submission" date="2025-08" db="UniProtKB">
        <authorList>
            <consortium name="Ensembl"/>
        </authorList>
    </citation>
    <scope>IDENTIFICATION</scope>
</reference>
<evidence type="ECO:0000256" key="10">
    <source>
        <dbReference type="PROSITE-ProRule" id="PRU00047"/>
    </source>
</evidence>
<dbReference type="InterPro" id="IPR006568">
    <property type="entry name" value="PSP_pro-rich"/>
</dbReference>
<evidence type="ECO:0000256" key="4">
    <source>
        <dbReference type="ARBA" id="ARBA00022723"/>
    </source>
</evidence>
<keyword evidence="11" id="KW-0175">Coiled coil</keyword>
<feature type="compositionally biased region" description="Basic and acidic residues" evidence="12">
    <location>
        <begin position="577"/>
        <end position="586"/>
    </location>
</feature>
<feature type="region of interest" description="Disordered" evidence="12">
    <location>
        <begin position="398"/>
        <end position="521"/>
    </location>
</feature>
<dbReference type="PROSITE" id="PS50158">
    <property type="entry name" value="ZF_CCHC"/>
    <property type="match status" value="1"/>
</dbReference>
<dbReference type="OMA" id="DAEVPHG"/>
<comment type="similarity">
    <text evidence="2">Belongs to the ZCCHC8 family.</text>
</comment>
<evidence type="ECO:0000256" key="3">
    <source>
        <dbReference type="ARBA" id="ARBA00022379"/>
    </source>
</evidence>
<keyword evidence="15" id="KW-1185">Reference proteome</keyword>
<dbReference type="InterPro" id="IPR036875">
    <property type="entry name" value="Znf_CCHC_sf"/>
</dbReference>
<evidence type="ECO:0000256" key="6">
    <source>
        <dbReference type="ARBA" id="ARBA00022833"/>
    </source>
</evidence>
<comment type="subcellular location">
    <subcellularLocation>
        <location evidence="1">Nucleus</location>
        <location evidence="1">Nucleoplasm</location>
    </subcellularLocation>
</comment>
<dbReference type="PANTHER" id="PTHR13316:SF0">
    <property type="entry name" value="ZINC FINGER CCHC DOMAIN-CONTAINING PROTEIN 8"/>
    <property type="match status" value="1"/>
</dbReference>
<evidence type="ECO:0000256" key="8">
    <source>
        <dbReference type="ARBA" id="ARBA00032546"/>
    </source>
</evidence>
<name>A0A3Q2V715_HAPBU</name>
<accession>A0A3Q2V715</accession>